<protein>
    <submittedName>
        <fullName evidence="2">Uncharacterized protein</fullName>
    </submittedName>
</protein>
<evidence type="ECO:0000313" key="2">
    <source>
        <dbReference type="EMBL" id="PWH08049.1"/>
    </source>
</evidence>
<evidence type="ECO:0000256" key="1">
    <source>
        <dbReference type="SAM" id="MobiDB-lite"/>
    </source>
</evidence>
<dbReference type="EMBL" id="PHUM01000020">
    <property type="protein sequence ID" value="PWH08049.1"/>
    <property type="molecule type" value="Genomic_DNA"/>
</dbReference>
<sequence length="73" mass="7961">MDDIQNDQEPSAQESGTDMGKTEVPAVPSKQNDDQQSNKLPLPFALNFSILMASKPMARCLNESATPVRLEIA</sequence>
<gene>
    <name evidence="2" type="ORF">CWE05_10395</name>
</gene>
<feature type="compositionally biased region" description="Polar residues" evidence="1">
    <location>
        <begin position="7"/>
        <end position="16"/>
    </location>
</feature>
<name>A0A2U2RQA0_BIFLN</name>
<accession>A0A2U2RQA0</accession>
<organism evidence="2 3">
    <name type="scientific">Bifidobacterium longum</name>
    <dbReference type="NCBI Taxonomy" id="216816"/>
    <lineage>
        <taxon>Bacteria</taxon>
        <taxon>Bacillati</taxon>
        <taxon>Actinomycetota</taxon>
        <taxon>Actinomycetes</taxon>
        <taxon>Bifidobacteriales</taxon>
        <taxon>Bifidobacteriaceae</taxon>
        <taxon>Bifidobacterium</taxon>
    </lineage>
</organism>
<proteinExistence type="predicted"/>
<comment type="caution">
    <text evidence="2">The sequence shown here is derived from an EMBL/GenBank/DDBJ whole genome shotgun (WGS) entry which is preliminary data.</text>
</comment>
<evidence type="ECO:0000313" key="3">
    <source>
        <dbReference type="Proteomes" id="UP000245582"/>
    </source>
</evidence>
<dbReference type="AlphaFoldDB" id="A0A2U2RQA0"/>
<feature type="region of interest" description="Disordered" evidence="1">
    <location>
        <begin position="1"/>
        <end position="40"/>
    </location>
</feature>
<dbReference type="Proteomes" id="UP000245582">
    <property type="component" value="Unassembled WGS sequence"/>
</dbReference>
<reference evidence="2 3" key="1">
    <citation type="submission" date="2017-11" db="EMBL/GenBank/DDBJ databases">
        <title>Draft genome sequence of Bifidobacterium longum UMA026, isolated from Holstein dairy cow feces.</title>
        <authorList>
            <person name="Albert K."/>
            <person name="Sela D.A."/>
        </authorList>
    </citation>
    <scope>NUCLEOTIDE SEQUENCE [LARGE SCALE GENOMIC DNA]</scope>
    <source>
        <strain evidence="2 3">UMA026</strain>
    </source>
</reference>